<dbReference type="Gene3D" id="3.40.630.190">
    <property type="entry name" value="LCP protein"/>
    <property type="match status" value="1"/>
</dbReference>
<evidence type="ECO:0000256" key="9">
    <source>
        <dbReference type="ARBA" id="ARBA00023163"/>
    </source>
</evidence>
<reference evidence="14 15" key="1">
    <citation type="journal article" date="2010" name="Int. J. Syst. Evol. Microbiol.">
        <title>Bacillus horneckiae sp. nov., isolated from a spacecraft-assembly clean room.</title>
        <authorList>
            <person name="Vaishampayan P."/>
            <person name="Probst A."/>
            <person name="Krishnamurthi S."/>
            <person name="Ghosh S."/>
            <person name="Osman S."/>
            <person name="McDowall A."/>
            <person name="Ruckmani A."/>
            <person name="Mayilraj S."/>
            <person name="Venkateswaran K."/>
        </authorList>
    </citation>
    <scope>NUCLEOTIDE SEQUENCE [LARGE SCALE GENOMIC DNA]</scope>
    <source>
        <strain evidence="15">1PO1SC</strain>
    </source>
</reference>
<proteinExistence type="inferred from homology"/>
<dbReference type="PANTHER" id="PTHR33392">
    <property type="entry name" value="POLYISOPRENYL-TEICHOIC ACID--PEPTIDOGLYCAN TEICHOIC ACID TRANSFERASE TAGU"/>
    <property type="match status" value="1"/>
</dbReference>
<dbReference type="InterPro" id="IPR004474">
    <property type="entry name" value="LytR_CpsA_psr"/>
</dbReference>
<keyword evidence="4 12" id="KW-0812">Transmembrane</keyword>
<evidence type="ECO:0000313" key="14">
    <source>
        <dbReference type="EMBL" id="PKG26006.1"/>
    </source>
</evidence>
<dbReference type="NCBIfam" id="TIGR00350">
    <property type="entry name" value="lytR_cpsA_psr"/>
    <property type="match status" value="1"/>
</dbReference>
<organism evidence="14 15">
    <name type="scientific">Cytobacillus horneckiae</name>
    <dbReference type="NCBI Taxonomy" id="549687"/>
    <lineage>
        <taxon>Bacteria</taxon>
        <taxon>Bacillati</taxon>
        <taxon>Bacillota</taxon>
        <taxon>Bacilli</taxon>
        <taxon>Bacillales</taxon>
        <taxon>Bacillaceae</taxon>
        <taxon>Cytobacillus</taxon>
    </lineage>
</organism>
<evidence type="ECO:0000256" key="5">
    <source>
        <dbReference type="ARBA" id="ARBA00022968"/>
    </source>
</evidence>
<keyword evidence="9" id="KW-0804">Transcription</keyword>
<gene>
    <name evidence="14" type="ORF">CWS20_26220</name>
</gene>
<evidence type="ECO:0000256" key="6">
    <source>
        <dbReference type="ARBA" id="ARBA00022989"/>
    </source>
</evidence>
<feature type="transmembrane region" description="Helical" evidence="12">
    <location>
        <begin position="21"/>
        <end position="38"/>
    </location>
</feature>
<keyword evidence="8 12" id="KW-0472">Membrane</keyword>
<dbReference type="GO" id="GO:0071555">
    <property type="term" value="P:cell wall organization"/>
    <property type="evidence" value="ECO:0007669"/>
    <property type="project" value="UniProtKB-KW"/>
</dbReference>
<dbReference type="EMBL" id="PISD01000082">
    <property type="protein sequence ID" value="PKG26006.1"/>
    <property type="molecule type" value="Genomic_DNA"/>
</dbReference>
<evidence type="ECO:0000256" key="2">
    <source>
        <dbReference type="ARBA" id="ARBA00006068"/>
    </source>
</evidence>
<sequence>MRSDRHQKKKKRGKGKIFKRILLVLLLLIGGTIAYSYFQFKQGVKLSKEDGFSDLPTEVYEFNGAKDQYGGTNILLLGSDSRGEENARADTIMMAQYHPDKGTYKLISFMRDMYVDIPGYGKNRINASLAYGGPDLLRQTIKENFGIDSQYYTIVNFDGFVKVIDEAFPNGVEIEVEKEMSKNIGVTLQPGLQRLDGEHLLGYVRFRHDAVGDFGRVERQQKAMKAVMDQFTSLQTIPKLPKLVGVVTPYINTNMGTGDILYMGKDLITKGNSGLESLTIPANGTYQNVRINGMAVLQIDQEANKQLIHDFLAN</sequence>
<evidence type="ECO:0000256" key="12">
    <source>
        <dbReference type="SAM" id="Phobius"/>
    </source>
</evidence>
<protein>
    <recommendedName>
        <fullName evidence="11">Regulatory protein MsrR</fullName>
    </recommendedName>
</protein>
<evidence type="ECO:0000256" key="4">
    <source>
        <dbReference type="ARBA" id="ARBA00022692"/>
    </source>
</evidence>
<dbReference type="Proteomes" id="UP000233343">
    <property type="component" value="Unassembled WGS sequence"/>
</dbReference>
<dbReference type="RefSeq" id="WP_066195993.1">
    <property type="nucleotide sequence ID" value="NZ_JAFDQP010000006.1"/>
</dbReference>
<keyword evidence="6 12" id="KW-1133">Transmembrane helix</keyword>
<comment type="subcellular location">
    <subcellularLocation>
        <location evidence="1">Cell membrane</location>
        <topology evidence="1">Single-pass type II membrane protein</topology>
    </subcellularLocation>
</comment>
<evidence type="ECO:0000256" key="10">
    <source>
        <dbReference type="ARBA" id="ARBA00037178"/>
    </source>
</evidence>
<keyword evidence="7" id="KW-0805">Transcription regulation</keyword>
<keyword evidence="3" id="KW-1003">Cell membrane</keyword>
<keyword evidence="5" id="KW-0735">Signal-anchor</keyword>
<comment type="similarity">
    <text evidence="2">Belongs to the LytR/CpsA/Psr (LCP) family.</text>
</comment>
<comment type="function">
    <text evidence="10">Involved in SarA attenuation. Affects resistance to oxacillin and teicoplanin, as well as the synthesis of virulence factors.</text>
</comment>
<comment type="caution">
    <text evidence="14">The sequence shown here is derived from an EMBL/GenBank/DDBJ whole genome shotgun (WGS) entry which is preliminary data.</text>
</comment>
<keyword evidence="15" id="KW-1185">Reference proteome</keyword>
<dbReference type="GO" id="GO:0005886">
    <property type="term" value="C:plasma membrane"/>
    <property type="evidence" value="ECO:0007669"/>
    <property type="project" value="UniProtKB-SubCell"/>
</dbReference>
<dbReference type="PANTHER" id="PTHR33392:SF8">
    <property type="entry name" value="REGULATORY PROTEIN MSRR"/>
    <property type="match status" value="1"/>
</dbReference>
<evidence type="ECO:0000256" key="11">
    <source>
        <dbReference type="ARBA" id="ARBA00040752"/>
    </source>
</evidence>
<evidence type="ECO:0000259" key="13">
    <source>
        <dbReference type="Pfam" id="PF03816"/>
    </source>
</evidence>
<evidence type="ECO:0000256" key="7">
    <source>
        <dbReference type="ARBA" id="ARBA00023015"/>
    </source>
</evidence>
<evidence type="ECO:0000256" key="8">
    <source>
        <dbReference type="ARBA" id="ARBA00023136"/>
    </source>
</evidence>
<dbReference type="Pfam" id="PF03816">
    <property type="entry name" value="LytR_cpsA_psr"/>
    <property type="match status" value="1"/>
</dbReference>
<name>A0A2N0Z926_9BACI</name>
<evidence type="ECO:0000313" key="15">
    <source>
        <dbReference type="Proteomes" id="UP000233343"/>
    </source>
</evidence>
<feature type="domain" description="Cell envelope-related transcriptional attenuator" evidence="13">
    <location>
        <begin position="88"/>
        <end position="231"/>
    </location>
</feature>
<accession>A0A2N0Z926</accession>
<evidence type="ECO:0000256" key="3">
    <source>
        <dbReference type="ARBA" id="ARBA00022475"/>
    </source>
</evidence>
<evidence type="ECO:0000256" key="1">
    <source>
        <dbReference type="ARBA" id="ARBA00004401"/>
    </source>
</evidence>
<dbReference type="InterPro" id="IPR050922">
    <property type="entry name" value="LytR/CpsA/Psr_CW_biosynth"/>
</dbReference>
<dbReference type="AlphaFoldDB" id="A0A2N0Z926"/>